<accession>A0A940WEM9</accession>
<dbReference type="AlphaFoldDB" id="A0A940WEM9"/>
<gene>
    <name evidence="2" type="ORF">JOL79_09645</name>
</gene>
<protein>
    <submittedName>
        <fullName evidence="2">Aminoglycoside phosphotransferase family protein</fullName>
    </submittedName>
</protein>
<name>A0A940WEM9_9ACTN</name>
<feature type="region of interest" description="Disordered" evidence="1">
    <location>
        <begin position="160"/>
        <end position="189"/>
    </location>
</feature>
<dbReference type="Proteomes" id="UP000674234">
    <property type="component" value="Unassembled WGS sequence"/>
</dbReference>
<evidence type="ECO:0000313" key="2">
    <source>
        <dbReference type="EMBL" id="MBP2704071.1"/>
    </source>
</evidence>
<organism evidence="2 3">
    <name type="scientific">Microbispora oryzae</name>
    <dbReference type="NCBI Taxonomy" id="2806554"/>
    <lineage>
        <taxon>Bacteria</taxon>
        <taxon>Bacillati</taxon>
        <taxon>Actinomycetota</taxon>
        <taxon>Actinomycetes</taxon>
        <taxon>Streptosporangiales</taxon>
        <taxon>Streptosporangiaceae</taxon>
        <taxon>Microbispora</taxon>
    </lineage>
</organism>
<dbReference type="Gene3D" id="3.90.1200.10">
    <property type="match status" value="1"/>
</dbReference>
<dbReference type="SUPFAM" id="SSF56112">
    <property type="entry name" value="Protein kinase-like (PK-like)"/>
    <property type="match status" value="1"/>
</dbReference>
<comment type="caution">
    <text evidence="2">The sequence shown here is derived from an EMBL/GenBank/DDBJ whole genome shotgun (WGS) entry which is preliminary data.</text>
</comment>
<keyword evidence="3" id="KW-1185">Reference proteome</keyword>
<dbReference type="RefSeq" id="WP_210155371.1">
    <property type="nucleotide sequence ID" value="NZ_JAFCNB010000004.1"/>
</dbReference>
<proteinExistence type="predicted"/>
<evidence type="ECO:0000313" key="3">
    <source>
        <dbReference type="Proteomes" id="UP000674234"/>
    </source>
</evidence>
<evidence type="ECO:0000256" key="1">
    <source>
        <dbReference type="SAM" id="MobiDB-lite"/>
    </source>
</evidence>
<dbReference type="InterPro" id="IPR011009">
    <property type="entry name" value="Kinase-like_dom_sf"/>
</dbReference>
<feature type="compositionally biased region" description="Basic and acidic residues" evidence="1">
    <location>
        <begin position="162"/>
        <end position="177"/>
    </location>
</feature>
<sequence>MTDSSPPLPSVDDLVRLSGREGPVTVLKRTRVLVIRVGDVVVKAHPPATDGDALARRLAAVRELDYVLLAPLGLERLGDRLVSLWPAGEPITVDDLDAGAAPWEEGGRLLARLHSRPVPPGLPPAGGPARARRALAKLDDAGVPAAIAAPVRAAYRTLWPDTPRDARPDARPGMRPDDDLDGAPPTRLTHGDWHLGQLVRRRGGWLLIDPDDLGGGDAAWDLGRPAAWYAAGLLDPGSWDRFLSSYLAAGGPAVSASDPWRELDAPARALTVQLAATAVATAWRAGEPLDPAAEALVSACERIVAATTVSI</sequence>
<reference evidence="2" key="1">
    <citation type="submission" date="2021-02" db="EMBL/GenBank/DDBJ databases">
        <title>Draft genome sequence of Microbispora sp. RL4-1S isolated from rice leaves in Thailand.</title>
        <authorList>
            <person name="Muangham S."/>
            <person name="Duangmal K."/>
        </authorList>
    </citation>
    <scope>NUCLEOTIDE SEQUENCE</scope>
    <source>
        <strain evidence="2">RL4-1S</strain>
    </source>
</reference>
<dbReference type="EMBL" id="JAFCNB010000004">
    <property type="protein sequence ID" value="MBP2704071.1"/>
    <property type="molecule type" value="Genomic_DNA"/>
</dbReference>